<comment type="function">
    <text evidence="9">Single strand-specific metallo-endoribonuclease involved in late-stage 70S ribosome quality control and in maturation of the 3' terminus of the 16S rRNA.</text>
</comment>
<name>A0A6J4RBC5_9ACTN</name>
<feature type="binding site" evidence="9">
    <location>
        <position position="101"/>
    </location>
    <ligand>
        <name>Zn(2+)</name>
        <dbReference type="ChEBI" id="CHEBI:29105"/>
        <note>catalytic</note>
    </ligand>
</feature>
<protein>
    <recommendedName>
        <fullName evidence="9">Endoribonuclease YbeY</fullName>
        <ecNumber evidence="9">3.1.-.-</ecNumber>
    </recommendedName>
</protein>
<dbReference type="Pfam" id="PF02130">
    <property type="entry name" value="YbeY"/>
    <property type="match status" value="1"/>
</dbReference>
<evidence type="ECO:0000256" key="8">
    <source>
        <dbReference type="ARBA" id="ARBA00022833"/>
    </source>
</evidence>
<evidence type="ECO:0000256" key="3">
    <source>
        <dbReference type="ARBA" id="ARBA00022552"/>
    </source>
</evidence>
<feature type="binding site" evidence="9">
    <location>
        <position position="107"/>
    </location>
    <ligand>
        <name>Zn(2+)</name>
        <dbReference type="ChEBI" id="CHEBI:29105"/>
        <note>catalytic</note>
    </ligand>
</feature>
<evidence type="ECO:0000256" key="7">
    <source>
        <dbReference type="ARBA" id="ARBA00022801"/>
    </source>
</evidence>
<dbReference type="GO" id="GO:0008270">
    <property type="term" value="F:zinc ion binding"/>
    <property type="evidence" value="ECO:0007669"/>
    <property type="project" value="UniProtKB-UniRule"/>
</dbReference>
<dbReference type="InterPro" id="IPR023091">
    <property type="entry name" value="MetalPrtase_cat_dom_sf_prd"/>
</dbReference>
<dbReference type="PANTHER" id="PTHR46986">
    <property type="entry name" value="ENDORIBONUCLEASE YBEY, CHLOROPLASTIC"/>
    <property type="match status" value="1"/>
</dbReference>
<keyword evidence="7 9" id="KW-0378">Hydrolase</keyword>
<evidence type="ECO:0000313" key="10">
    <source>
        <dbReference type="EMBL" id="CAA9469397.1"/>
    </source>
</evidence>
<evidence type="ECO:0000256" key="4">
    <source>
        <dbReference type="ARBA" id="ARBA00022722"/>
    </source>
</evidence>
<evidence type="ECO:0000256" key="1">
    <source>
        <dbReference type="ARBA" id="ARBA00010875"/>
    </source>
</evidence>
<evidence type="ECO:0000256" key="9">
    <source>
        <dbReference type="HAMAP-Rule" id="MF_00009"/>
    </source>
</evidence>
<dbReference type="PANTHER" id="PTHR46986:SF1">
    <property type="entry name" value="ENDORIBONUCLEASE YBEY, CHLOROPLASTIC"/>
    <property type="match status" value="1"/>
</dbReference>
<dbReference type="HAMAP" id="MF_00009">
    <property type="entry name" value="Endoribonucl_YbeY"/>
    <property type="match status" value="1"/>
</dbReference>
<keyword evidence="8 9" id="KW-0862">Zinc</keyword>
<dbReference type="GO" id="GO:0004222">
    <property type="term" value="F:metalloendopeptidase activity"/>
    <property type="evidence" value="ECO:0007669"/>
    <property type="project" value="InterPro"/>
</dbReference>
<accession>A0A6J4RBC5</accession>
<gene>
    <name evidence="9" type="primary">ybeY</name>
    <name evidence="10" type="ORF">AVDCRST_MAG65-629</name>
</gene>
<dbReference type="EMBL" id="CADCVL010000110">
    <property type="protein sequence ID" value="CAA9469397.1"/>
    <property type="molecule type" value="Genomic_DNA"/>
</dbReference>
<sequence>MSLEVEVIGDVLPVERVTRLAELAASSAGVSDGHVAIEFVDAERIAELNETHRARPGPTDVLSFPLDEDGDAHGPRELGDVLICPEHTVDLEEAVVHGVLHLTGMDHETDEGEMLALQGELLRWMR</sequence>
<reference evidence="10" key="1">
    <citation type="submission" date="2020-02" db="EMBL/GenBank/DDBJ databases">
        <authorList>
            <person name="Meier V. D."/>
        </authorList>
    </citation>
    <scope>NUCLEOTIDE SEQUENCE</scope>
    <source>
        <strain evidence="10">AVDCRST_MAG65</strain>
    </source>
</reference>
<keyword evidence="3 9" id="KW-0698">rRNA processing</keyword>
<keyword evidence="2 9" id="KW-0690">Ribosome biogenesis</keyword>
<evidence type="ECO:0000256" key="6">
    <source>
        <dbReference type="ARBA" id="ARBA00022759"/>
    </source>
</evidence>
<keyword evidence="9" id="KW-0963">Cytoplasm</keyword>
<comment type="similarity">
    <text evidence="1 9">Belongs to the endoribonuclease YbeY family.</text>
</comment>
<keyword evidence="5 9" id="KW-0479">Metal-binding</keyword>
<dbReference type="EC" id="3.1.-.-" evidence="9"/>
<dbReference type="NCBIfam" id="TIGR00043">
    <property type="entry name" value="rRNA maturation RNase YbeY"/>
    <property type="match status" value="1"/>
</dbReference>
<dbReference type="InterPro" id="IPR002036">
    <property type="entry name" value="YbeY"/>
</dbReference>
<dbReference type="GO" id="GO:0004521">
    <property type="term" value="F:RNA endonuclease activity"/>
    <property type="evidence" value="ECO:0007669"/>
    <property type="project" value="UniProtKB-UniRule"/>
</dbReference>
<comment type="subcellular location">
    <subcellularLocation>
        <location evidence="9">Cytoplasm</location>
    </subcellularLocation>
</comment>
<keyword evidence="6 9" id="KW-0255">Endonuclease</keyword>
<keyword evidence="4 9" id="KW-0540">Nuclease</keyword>
<proteinExistence type="inferred from homology"/>
<evidence type="ECO:0000256" key="2">
    <source>
        <dbReference type="ARBA" id="ARBA00022517"/>
    </source>
</evidence>
<dbReference type="AlphaFoldDB" id="A0A6J4RBC5"/>
<feature type="binding site" evidence="9">
    <location>
        <position position="97"/>
    </location>
    <ligand>
        <name>Zn(2+)</name>
        <dbReference type="ChEBI" id="CHEBI:29105"/>
        <note>catalytic</note>
    </ligand>
</feature>
<comment type="cofactor">
    <cofactor evidence="9">
        <name>Zn(2+)</name>
        <dbReference type="ChEBI" id="CHEBI:29105"/>
    </cofactor>
    <text evidence="9">Binds 1 zinc ion.</text>
</comment>
<dbReference type="GO" id="GO:0006364">
    <property type="term" value="P:rRNA processing"/>
    <property type="evidence" value="ECO:0007669"/>
    <property type="project" value="UniProtKB-UniRule"/>
</dbReference>
<dbReference type="Gene3D" id="3.40.390.30">
    <property type="entry name" value="Metalloproteases ('zincins'), catalytic domain"/>
    <property type="match status" value="1"/>
</dbReference>
<organism evidence="10">
    <name type="scientific">uncultured Solirubrobacteraceae bacterium</name>
    <dbReference type="NCBI Taxonomy" id="1162706"/>
    <lineage>
        <taxon>Bacteria</taxon>
        <taxon>Bacillati</taxon>
        <taxon>Actinomycetota</taxon>
        <taxon>Thermoleophilia</taxon>
        <taxon>Solirubrobacterales</taxon>
        <taxon>Solirubrobacteraceae</taxon>
        <taxon>environmental samples</taxon>
    </lineage>
</organism>
<dbReference type="SUPFAM" id="SSF55486">
    <property type="entry name" value="Metalloproteases ('zincins'), catalytic domain"/>
    <property type="match status" value="1"/>
</dbReference>
<dbReference type="GO" id="GO:0005737">
    <property type="term" value="C:cytoplasm"/>
    <property type="evidence" value="ECO:0007669"/>
    <property type="project" value="UniProtKB-SubCell"/>
</dbReference>
<evidence type="ECO:0000256" key="5">
    <source>
        <dbReference type="ARBA" id="ARBA00022723"/>
    </source>
</evidence>